<dbReference type="FunFam" id="3.20.20.10:FF:000003">
    <property type="entry name" value="Diaminopimelate decarboxylase"/>
    <property type="match status" value="1"/>
</dbReference>
<dbReference type="Pfam" id="PF02784">
    <property type="entry name" value="Orn_Arg_deC_N"/>
    <property type="match status" value="1"/>
</dbReference>
<keyword evidence="5 12" id="KW-0457">Lysine biosynthesis</keyword>
<gene>
    <name evidence="12" type="primary">lysA</name>
    <name evidence="17" type="ORF">BK648_13665</name>
</gene>
<feature type="domain" description="Orn/DAP/Arg decarboxylase 2 N-terminal" evidence="16">
    <location>
        <begin position="35"/>
        <end position="280"/>
    </location>
</feature>
<evidence type="ECO:0000313" key="18">
    <source>
        <dbReference type="Proteomes" id="UP000284656"/>
    </source>
</evidence>
<dbReference type="PANTHER" id="PTHR43727">
    <property type="entry name" value="DIAMINOPIMELATE DECARBOXYLASE"/>
    <property type="match status" value="1"/>
</dbReference>
<evidence type="ECO:0000256" key="8">
    <source>
        <dbReference type="ARBA" id="ARBA00060643"/>
    </source>
</evidence>
<evidence type="ECO:0000259" key="15">
    <source>
        <dbReference type="Pfam" id="PF00278"/>
    </source>
</evidence>
<evidence type="ECO:0000313" key="17">
    <source>
        <dbReference type="EMBL" id="ROM47830.1"/>
    </source>
</evidence>
<feature type="binding site" evidence="12">
    <location>
        <position position="343"/>
    </location>
    <ligand>
        <name>substrate</name>
    </ligand>
</feature>
<feature type="active site" description="Proton donor" evidence="13">
    <location>
        <position position="342"/>
    </location>
</feature>
<comment type="cofactor">
    <cofactor evidence="1 12 13 14">
        <name>pyridoxal 5'-phosphate</name>
        <dbReference type="ChEBI" id="CHEBI:597326"/>
    </cofactor>
</comment>
<dbReference type="Gene3D" id="2.40.37.10">
    <property type="entry name" value="Lyase, Ornithine Decarboxylase, Chain A, domain 1"/>
    <property type="match status" value="1"/>
</dbReference>
<dbReference type="PROSITE" id="PS00878">
    <property type="entry name" value="ODR_DC_2_1"/>
    <property type="match status" value="1"/>
</dbReference>
<feature type="binding site" evidence="12">
    <location>
        <position position="370"/>
    </location>
    <ligand>
        <name>pyridoxal 5'-phosphate</name>
        <dbReference type="ChEBI" id="CHEBI:597326"/>
    </ligand>
</feature>
<evidence type="ECO:0000256" key="11">
    <source>
        <dbReference type="ARBA" id="ARBA00074972"/>
    </source>
</evidence>
<evidence type="ECO:0000256" key="14">
    <source>
        <dbReference type="RuleBase" id="RU003738"/>
    </source>
</evidence>
<evidence type="ECO:0000256" key="6">
    <source>
        <dbReference type="ARBA" id="ARBA00023239"/>
    </source>
</evidence>
<evidence type="ECO:0000256" key="10">
    <source>
        <dbReference type="ARBA" id="ARBA00066427"/>
    </source>
</evidence>
<comment type="catalytic activity">
    <reaction evidence="7 12 14">
        <text>meso-2,6-diaminopimelate + H(+) = L-lysine + CO2</text>
        <dbReference type="Rhea" id="RHEA:15101"/>
        <dbReference type="ChEBI" id="CHEBI:15378"/>
        <dbReference type="ChEBI" id="CHEBI:16526"/>
        <dbReference type="ChEBI" id="CHEBI:32551"/>
        <dbReference type="ChEBI" id="CHEBI:57791"/>
        <dbReference type="EC" id="4.1.1.20"/>
    </reaction>
</comment>
<evidence type="ECO:0000256" key="1">
    <source>
        <dbReference type="ARBA" id="ARBA00001933"/>
    </source>
</evidence>
<dbReference type="InterPro" id="IPR009006">
    <property type="entry name" value="Ala_racemase/Decarboxylase_C"/>
</dbReference>
<dbReference type="GO" id="GO:0009089">
    <property type="term" value="P:lysine biosynthetic process via diaminopimelate"/>
    <property type="evidence" value="ECO:0007669"/>
    <property type="project" value="UniProtKB-UniRule"/>
</dbReference>
<dbReference type="CDD" id="cd06828">
    <property type="entry name" value="PLPDE_III_DapDC"/>
    <property type="match status" value="1"/>
</dbReference>
<comment type="subunit">
    <text evidence="12">Homodimer.</text>
</comment>
<feature type="modified residue" description="N6-(pyridoxal phosphate)lysine" evidence="12 13">
    <location>
        <position position="60"/>
    </location>
</feature>
<comment type="caution">
    <text evidence="17">The sequence shown here is derived from an EMBL/GenBank/DDBJ whole genome shotgun (WGS) entry which is preliminary data.</text>
</comment>
<dbReference type="UniPathway" id="UPA00034">
    <property type="reaction ID" value="UER00027"/>
</dbReference>
<feature type="binding site" evidence="12">
    <location>
        <begin position="273"/>
        <end position="276"/>
    </location>
    <ligand>
        <name>pyridoxal 5'-phosphate</name>
        <dbReference type="ChEBI" id="CHEBI:597326"/>
    </ligand>
</feature>
<dbReference type="GO" id="GO:0008836">
    <property type="term" value="F:diaminopimelate decarboxylase activity"/>
    <property type="evidence" value="ECO:0007669"/>
    <property type="project" value="UniProtKB-UniRule"/>
</dbReference>
<dbReference type="EMBL" id="MOAY01000049">
    <property type="protein sequence ID" value="ROM47830.1"/>
    <property type="molecule type" value="Genomic_DNA"/>
</dbReference>
<dbReference type="Pfam" id="PF00278">
    <property type="entry name" value="Orn_DAP_Arg_deC"/>
    <property type="match status" value="1"/>
</dbReference>
<dbReference type="NCBIfam" id="TIGR01048">
    <property type="entry name" value="lysA"/>
    <property type="match status" value="1"/>
</dbReference>
<feature type="binding site" evidence="12">
    <location>
        <position position="239"/>
    </location>
    <ligand>
        <name>pyridoxal 5'-phosphate</name>
        <dbReference type="ChEBI" id="CHEBI:597326"/>
    </ligand>
</feature>
<dbReference type="InterPro" id="IPR022643">
    <property type="entry name" value="De-COase2_C"/>
</dbReference>
<name>A0A423F0Q0_9PSED</name>
<evidence type="ECO:0000256" key="5">
    <source>
        <dbReference type="ARBA" id="ARBA00023154"/>
    </source>
</evidence>
<dbReference type="Proteomes" id="UP000284656">
    <property type="component" value="Unassembled WGS sequence"/>
</dbReference>
<comment type="similarity">
    <text evidence="9 12">Belongs to the Orn/Lys/Arg decarboxylase class-II family. LysA subfamily.</text>
</comment>
<reference evidence="17 18" key="1">
    <citation type="submission" date="2016-10" db="EMBL/GenBank/DDBJ databases">
        <title>Comparative genome analysis of multiple Pseudomonas spp. focuses on biocontrol and plant growth promoting traits.</title>
        <authorList>
            <person name="Tao X.-Y."/>
            <person name="Taylor C.G."/>
        </authorList>
    </citation>
    <scope>NUCLEOTIDE SEQUENCE [LARGE SCALE GENOMIC DNA]</scope>
    <source>
        <strain evidence="17 18">29G9</strain>
    </source>
</reference>
<dbReference type="InterPro" id="IPR000183">
    <property type="entry name" value="Orn/DAP/Arg_de-COase"/>
</dbReference>
<evidence type="ECO:0000259" key="16">
    <source>
        <dbReference type="Pfam" id="PF02784"/>
    </source>
</evidence>
<evidence type="ECO:0000256" key="13">
    <source>
        <dbReference type="PIRSR" id="PIRSR600183-50"/>
    </source>
</evidence>
<keyword evidence="4 12" id="KW-0663">Pyridoxal phosphate</keyword>
<dbReference type="InterPro" id="IPR022644">
    <property type="entry name" value="De-COase2_N"/>
</dbReference>
<dbReference type="HAMAP" id="MF_02120">
    <property type="entry name" value="LysA"/>
    <property type="match status" value="1"/>
</dbReference>
<dbReference type="RefSeq" id="WP_123716514.1">
    <property type="nucleotide sequence ID" value="NZ_MOAY01000049.1"/>
</dbReference>
<dbReference type="GO" id="GO:0030170">
    <property type="term" value="F:pyridoxal phosphate binding"/>
    <property type="evidence" value="ECO:0007669"/>
    <property type="project" value="UniProtKB-UniRule"/>
</dbReference>
<dbReference type="InterPro" id="IPR002986">
    <property type="entry name" value="DAP_deCOOHase_LysA"/>
</dbReference>
<evidence type="ECO:0000256" key="2">
    <source>
        <dbReference type="ARBA" id="ARBA00022605"/>
    </source>
</evidence>
<feature type="binding site" evidence="12">
    <location>
        <position position="276"/>
    </location>
    <ligand>
        <name>substrate</name>
    </ligand>
</feature>
<evidence type="ECO:0000256" key="7">
    <source>
        <dbReference type="ARBA" id="ARBA00050464"/>
    </source>
</evidence>
<dbReference type="InterPro" id="IPR022657">
    <property type="entry name" value="De-COase2_CS"/>
</dbReference>
<evidence type="ECO:0000256" key="4">
    <source>
        <dbReference type="ARBA" id="ARBA00022898"/>
    </source>
</evidence>
<keyword evidence="3 12" id="KW-0210">Decarboxylase</keyword>
<dbReference type="PANTHER" id="PTHR43727:SF2">
    <property type="entry name" value="GROUP IV DECARBOXYLASE"/>
    <property type="match status" value="1"/>
</dbReference>
<feature type="binding site" evidence="12">
    <location>
        <position position="312"/>
    </location>
    <ligand>
        <name>substrate</name>
    </ligand>
</feature>
<sequence length="415" mass="45245">MDAFNYRDGELFAEGMALSAIAERFGTPTYVYSRAHIEAQYRSFADALEGTPSLVCYAVKANSNLGVLNVLARLGAGFDIVSRGELERVLAAGGKADKIVFSGVGKTREDMRRALEVGVHCFNVESTDELERLQVVAAEMGVRAPISLRVNPDVDAGTHPYISTGLKENKFGIAIADAEDVYIRAAQLPNLEVLGVDCHIGSQLTTLPPFLDALDRLLALTDRLSECGIYLRHIDLGGGVGVRYRDEEPPLVSDYIKAAIERIEGRGLTLMFEPGRYIVANAGVLLTQVEYLKHTEHKDFAIVDAAMNDLIRPALYQAWMNVTAVTPRAGVARAYDIVGPICETGDFLAKDRQLALEEGDLLVVHSAGAYGFVMSSNYNTRGRAAEVLVDGDQAFEVRRRETVAELYAGESLLPE</sequence>
<dbReference type="PRINTS" id="PR01181">
    <property type="entry name" value="DAPDCRBXLASE"/>
</dbReference>
<accession>A0A423F0Q0</accession>
<evidence type="ECO:0000256" key="12">
    <source>
        <dbReference type="HAMAP-Rule" id="MF_02120"/>
    </source>
</evidence>
<dbReference type="InterPro" id="IPR029066">
    <property type="entry name" value="PLP-binding_barrel"/>
</dbReference>
<dbReference type="AlphaFoldDB" id="A0A423F0Q0"/>
<feature type="domain" description="Orn/DAP/Arg decarboxylase 2 C-terminal" evidence="15">
    <location>
        <begin position="30"/>
        <end position="368"/>
    </location>
</feature>
<dbReference type="Gene3D" id="3.20.20.10">
    <property type="entry name" value="Alanine racemase"/>
    <property type="match status" value="1"/>
</dbReference>
<dbReference type="SUPFAM" id="SSF50621">
    <property type="entry name" value="Alanine racemase C-terminal domain-like"/>
    <property type="match status" value="1"/>
</dbReference>
<keyword evidence="6 12" id="KW-0456">Lyase</keyword>
<comment type="pathway">
    <text evidence="8 12 14">Amino-acid biosynthesis; L-lysine biosynthesis via DAP pathway; L-lysine from DL-2,6-diaminopimelate: step 1/1.</text>
</comment>
<evidence type="ECO:0000256" key="3">
    <source>
        <dbReference type="ARBA" id="ARBA00022793"/>
    </source>
</evidence>
<dbReference type="EC" id="4.1.1.20" evidence="10 12"/>
<comment type="function">
    <text evidence="12">Specifically catalyzes the decarboxylation of meso-diaminopimelate (meso-DAP) to L-lysine.</text>
</comment>
<evidence type="ECO:0000256" key="9">
    <source>
        <dbReference type="ARBA" id="ARBA00060983"/>
    </source>
</evidence>
<feature type="binding site" evidence="12">
    <location>
        <position position="316"/>
    </location>
    <ligand>
        <name>substrate</name>
    </ligand>
</feature>
<feature type="binding site" evidence="12">
    <location>
        <position position="370"/>
    </location>
    <ligand>
        <name>substrate</name>
    </ligand>
</feature>
<dbReference type="PROSITE" id="PS00879">
    <property type="entry name" value="ODR_DC_2_2"/>
    <property type="match status" value="1"/>
</dbReference>
<dbReference type="InterPro" id="IPR022653">
    <property type="entry name" value="De-COase2_pyr-phos_BS"/>
</dbReference>
<dbReference type="PRINTS" id="PR01179">
    <property type="entry name" value="ODADCRBXLASE"/>
</dbReference>
<proteinExistence type="inferred from homology"/>
<keyword evidence="2 12" id="KW-0028">Amino-acid biosynthesis</keyword>
<dbReference type="SUPFAM" id="SSF51419">
    <property type="entry name" value="PLP-binding barrel"/>
    <property type="match status" value="1"/>
</dbReference>
<dbReference type="FunFam" id="2.40.37.10:FF:000003">
    <property type="entry name" value="Diaminopimelate decarboxylase"/>
    <property type="match status" value="1"/>
</dbReference>
<organism evidence="17 18">
    <name type="scientific">Pseudomonas poae</name>
    <dbReference type="NCBI Taxonomy" id="200451"/>
    <lineage>
        <taxon>Bacteria</taxon>
        <taxon>Pseudomonadati</taxon>
        <taxon>Pseudomonadota</taxon>
        <taxon>Gammaproteobacteria</taxon>
        <taxon>Pseudomonadales</taxon>
        <taxon>Pseudomonadaceae</taxon>
        <taxon>Pseudomonas</taxon>
    </lineage>
</organism>
<protein>
    <recommendedName>
        <fullName evidence="11 12">Diaminopimelate decarboxylase</fullName>
        <shortName evidence="12">DAP decarboxylase</shortName>
        <shortName evidence="12">DAPDC</shortName>
        <ecNumber evidence="10 12">4.1.1.20</ecNumber>
    </recommendedName>
</protein>